<protein>
    <submittedName>
        <fullName evidence="2">Uncharacterized protein</fullName>
    </submittedName>
</protein>
<name>A0A5C6ZMM6_9FLAO</name>
<keyword evidence="1" id="KW-0812">Transmembrane</keyword>
<proteinExistence type="predicted"/>
<gene>
    <name evidence="2" type="ORF">ESY86_02940</name>
</gene>
<evidence type="ECO:0000313" key="2">
    <source>
        <dbReference type="EMBL" id="TXD90928.1"/>
    </source>
</evidence>
<feature type="transmembrane region" description="Helical" evidence="1">
    <location>
        <begin position="31"/>
        <end position="51"/>
    </location>
</feature>
<accession>A0A5C6ZMM6</accession>
<reference evidence="2 3" key="1">
    <citation type="submission" date="2019-08" db="EMBL/GenBank/DDBJ databases">
        <title>Genomes of Subsaximicrobium wynnwilliamsii strains.</title>
        <authorList>
            <person name="Bowman J.P."/>
        </authorList>
    </citation>
    <scope>NUCLEOTIDE SEQUENCE [LARGE SCALE GENOMIC DNA]</scope>
    <source>
        <strain evidence="2 3">2-80-2</strain>
    </source>
</reference>
<organism evidence="2 3">
    <name type="scientific">Subsaximicrobium wynnwilliamsii</name>
    <dbReference type="NCBI Taxonomy" id="291179"/>
    <lineage>
        <taxon>Bacteria</taxon>
        <taxon>Pseudomonadati</taxon>
        <taxon>Bacteroidota</taxon>
        <taxon>Flavobacteriia</taxon>
        <taxon>Flavobacteriales</taxon>
        <taxon>Flavobacteriaceae</taxon>
        <taxon>Subsaximicrobium</taxon>
    </lineage>
</organism>
<comment type="caution">
    <text evidence="2">The sequence shown here is derived from an EMBL/GenBank/DDBJ whole genome shotgun (WGS) entry which is preliminary data.</text>
</comment>
<keyword evidence="1" id="KW-0472">Membrane</keyword>
<evidence type="ECO:0000313" key="3">
    <source>
        <dbReference type="Proteomes" id="UP000321578"/>
    </source>
</evidence>
<feature type="transmembrane region" description="Helical" evidence="1">
    <location>
        <begin position="7"/>
        <end position="25"/>
    </location>
</feature>
<dbReference type="RefSeq" id="WP_147085029.1">
    <property type="nucleotide sequence ID" value="NZ_VORM01000001.1"/>
</dbReference>
<sequence length="77" mass="9180">MKIPAMAYVVFTTLLLLTLTIAVAMDMPFNWVFYLTCIGQVFVVIMVYKVLRDKYTTTKTFEDFYEDFPITERKNYR</sequence>
<dbReference type="OrthoDB" id="1367298at2"/>
<keyword evidence="3" id="KW-1185">Reference proteome</keyword>
<evidence type="ECO:0000256" key="1">
    <source>
        <dbReference type="SAM" id="Phobius"/>
    </source>
</evidence>
<keyword evidence="1" id="KW-1133">Transmembrane helix</keyword>
<dbReference type="EMBL" id="VORO01000002">
    <property type="protein sequence ID" value="TXD90928.1"/>
    <property type="molecule type" value="Genomic_DNA"/>
</dbReference>
<dbReference type="Proteomes" id="UP000321578">
    <property type="component" value="Unassembled WGS sequence"/>
</dbReference>
<dbReference type="AlphaFoldDB" id="A0A5C6ZMM6"/>